<dbReference type="EMBL" id="CGIG01000001">
    <property type="protein sequence ID" value="CPR13815.1"/>
    <property type="molecule type" value="Genomic_DNA"/>
</dbReference>
<feature type="transmembrane region" description="Helical" evidence="5">
    <location>
        <begin position="50"/>
        <end position="69"/>
    </location>
</feature>
<dbReference type="InterPro" id="IPR051788">
    <property type="entry name" value="MFS_Transporter"/>
</dbReference>
<protein>
    <submittedName>
        <fullName evidence="7">Putative membrane protein</fullName>
    </submittedName>
</protein>
<evidence type="ECO:0000256" key="3">
    <source>
        <dbReference type="ARBA" id="ARBA00022989"/>
    </source>
</evidence>
<feature type="transmembrane region" description="Helical" evidence="5">
    <location>
        <begin position="331"/>
        <end position="351"/>
    </location>
</feature>
<dbReference type="STRING" id="1109412.BN1221_00219"/>
<keyword evidence="2 5" id="KW-0812">Transmembrane</keyword>
<feature type="transmembrane region" description="Helical" evidence="5">
    <location>
        <begin position="81"/>
        <end position="101"/>
    </location>
</feature>
<organism evidence="7 8">
    <name type="scientific">Brenneria goodwinii</name>
    <dbReference type="NCBI Taxonomy" id="1109412"/>
    <lineage>
        <taxon>Bacteria</taxon>
        <taxon>Pseudomonadati</taxon>
        <taxon>Pseudomonadota</taxon>
        <taxon>Gammaproteobacteria</taxon>
        <taxon>Enterobacterales</taxon>
        <taxon>Pectobacteriaceae</taxon>
        <taxon>Brenneria</taxon>
    </lineage>
</organism>
<dbReference type="CDD" id="cd17393">
    <property type="entry name" value="MFS_MosC_like"/>
    <property type="match status" value="1"/>
</dbReference>
<feature type="transmembrane region" description="Helical" evidence="5">
    <location>
        <begin position="201"/>
        <end position="221"/>
    </location>
</feature>
<feature type="transmembrane region" description="Helical" evidence="5">
    <location>
        <begin position="274"/>
        <end position="293"/>
    </location>
</feature>
<dbReference type="GO" id="GO:0022857">
    <property type="term" value="F:transmembrane transporter activity"/>
    <property type="evidence" value="ECO:0007669"/>
    <property type="project" value="InterPro"/>
</dbReference>
<dbReference type="PROSITE" id="PS50850">
    <property type="entry name" value="MFS"/>
    <property type="match status" value="1"/>
</dbReference>
<dbReference type="InterPro" id="IPR020846">
    <property type="entry name" value="MFS_dom"/>
</dbReference>
<dbReference type="SUPFAM" id="SSF103473">
    <property type="entry name" value="MFS general substrate transporter"/>
    <property type="match status" value="1"/>
</dbReference>
<dbReference type="Proteomes" id="UP000044377">
    <property type="component" value="Unassembled WGS sequence"/>
</dbReference>
<dbReference type="AlphaFoldDB" id="A0A0G4JPG8"/>
<keyword evidence="3 5" id="KW-1133">Transmembrane helix</keyword>
<feature type="domain" description="Major facilitator superfamily (MFS) profile" evidence="6">
    <location>
        <begin position="47"/>
        <end position="415"/>
    </location>
</feature>
<feature type="transmembrane region" description="Helical" evidence="5">
    <location>
        <begin position="233"/>
        <end position="254"/>
    </location>
</feature>
<comment type="subcellular location">
    <subcellularLocation>
        <location evidence="1">Membrane</location>
        <topology evidence="1">Multi-pass membrane protein</topology>
    </subcellularLocation>
</comment>
<evidence type="ECO:0000256" key="1">
    <source>
        <dbReference type="ARBA" id="ARBA00004141"/>
    </source>
</evidence>
<proteinExistence type="predicted"/>
<dbReference type="InterPro" id="IPR011701">
    <property type="entry name" value="MFS"/>
</dbReference>
<evidence type="ECO:0000313" key="7">
    <source>
        <dbReference type="EMBL" id="CPR13815.1"/>
    </source>
</evidence>
<dbReference type="FunFam" id="1.20.1250.20:FF:000438">
    <property type="entry name" value="Major facilitator transporter"/>
    <property type="match status" value="1"/>
</dbReference>
<dbReference type="InterPro" id="IPR036259">
    <property type="entry name" value="MFS_trans_sf"/>
</dbReference>
<dbReference type="PANTHER" id="PTHR23514">
    <property type="entry name" value="BYPASS OF STOP CODON PROTEIN 6"/>
    <property type="match status" value="1"/>
</dbReference>
<dbReference type="PANTHER" id="PTHR23514:SF13">
    <property type="entry name" value="INNER MEMBRANE PROTEIN YBJJ"/>
    <property type="match status" value="1"/>
</dbReference>
<sequence length="415" mass="43460">MTISSIQRRNYGRKNPHCIHQECVVQAMSTTLSSEQVVNQQQPGKKAQTATRITFFIAGFAMASWAPLVPFVKDRLAVSDASLGMLLLSLGIGSLLAMPFAGLLTSKLGCRTVILSAGALLCLVLPMLTQANTLPLMAITLLFFGAAIGTIDVSMNIQAVIVEQAGGRAMMSGFHGFFSVGGIAGAGGVSALLWLGLFPVTAILIIVALCLMLFSLAQSHLLRTTNQVDRTPLFVIPRGWIMFIGLLCFIMFLAEGAILDWSALFLNAERRLDHAQAGIGYAAFSVAMTLGRLNGDRIVNALGRYAILAGGSLCAALGLLLTISIDSAVTSIFGFVMVGIGASNVVPILFSAAGNQKVMPANLAIASITTVGYAGILIGPTLLGFIAQISSLAVAFGCVALLLLIVSISARAVIR</sequence>
<feature type="transmembrane region" description="Helical" evidence="5">
    <location>
        <begin position="174"/>
        <end position="195"/>
    </location>
</feature>
<evidence type="ECO:0000259" key="6">
    <source>
        <dbReference type="PROSITE" id="PS50850"/>
    </source>
</evidence>
<dbReference type="Gene3D" id="1.20.1250.20">
    <property type="entry name" value="MFS general substrate transporter like domains"/>
    <property type="match status" value="2"/>
</dbReference>
<feature type="transmembrane region" description="Helical" evidence="5">
    <location>
        <begin position="134"/>
        <end position="153"/>
    </location>
</feature>
<dbReference type="Pfam" id="PF07690">
    <property type="entry name" value="MFS_1"/>
    <property type="match status" value="1"/>
</dbReference>
<name>A0A0G4JPG8_9GAMM</name>
<feature type="transmembrane region" description="Helical" evidence="5">
    <location>
        <begin position="305"/>
        <end position="325"/>
    </location>
</feature>
<feature type="transmembrane region" description="Helical" evidence="5">
    <location>
        <begin position="108"/>
        <end position="128"/>
    </location>
</feature>
<feature type="transmembrane region" description="Helical" evidence="5">
    <location>
        <begin position="392"/>
        <end position="414"/>
    </location>
</feature>
<keyword evidence="8" id="KW-1185">Reference proteome</keyword>
<gene>
    <name evidence="7" type="ORF">BN1221_00219</name>
</gene>
<evidence type="ECO:0000256" key="4">
    <source>
        <dbReference type="ARBA" id="ARBA00023136"/>
    </source>
</evidence>
<accession>A0A0G4JPG8</accession>
<evidence type="ECO:0000256" key="2">
    <source>
        <dbReference type="ARBA" id="ARBA00022692"/>
    </source>
</evidence>
<reference evidence="8" key="1">
    <citation type="submission" date="2015-01" db="EMBL/GenBank/DDBJ databases">
        <authorList>
            <person name="Paterson Steve"/>
        </authorList>
    </citation>
    <scope>NUCLEOTIDE SEQUENCE [LARGE SCALE GENOMIC DNA]</scope>
    <source>
        <strain evidence="8">OBR1</strain>
    </source>
</reference>
<evidence type="ECO:0000256" key="5">
    <source>
        <dbReference type="SAM" id="Phobius"/>
    </source>
</evidence>
<evidence type="ECO:0000313" key="8">
    <source>
        <dbReference type="Proteomes" id="UP000044377"/>
    </source>
</evidence>
<dbReference type="GO" id="GO:0016020">
    <property type="term" value="C:membrane"/>
    <property type="evidence" value="ECO:0007669"/>
    <property type="project" value="UniProtKB-SubCell"/>
</dbReference>
<feature type="transmembrane region" description="Helical" evidence="5">
    <location>
        <begin position="363"/>
        <end position="386"/>
    </location>
</feature>
<keyword evidence="4 5" id="KW-0472">Membrane</keyword>